<dbReference type="SUPFAM" id="SSF52799">
    <property type="entry name" value="(Phosphotyrosine protein) phosphatases II"/>
    <property type="match status" value="1"/>
</dbReference>
<dbReference type="EMBL" id="JAGMUV010000003">
    <property type="protein sequence ID" value="KAH7166231.1"/>
    <property type="molecule type" value="Genomic_DNA"/>
</dbReference>
<dbReference type="InterPro" id="IPR029021">
    <property type="entry name" value="Prot-tyrosine_phosphatase-like"/>
</dbReference>
<dbReference type="OrthoDB" id="9988524at2759"/>
<dbReference type="Proteomes" id="UP000738349">
    <property type="component" value="Unassembled WGS sequence"/>
</dbReference>
<organism evidence="2 3">
    <name type="scientific">Dactylonectria macrodidyma</name>
    <dbReference type="NCBI Taxonomy" id="307937"/>
    <lineage>
        <taxon>Eukaryota</taxon>
        <taxon>Fungi</taxon>
        <taxon>Dikarya</taxon>
        <taxon>Ascomycota</taxon>
        <taxon>Pezizomycotina</taxon>
        <taxon>Sordariomycetes</taxon>
        <taxon>Hypocreomycetidae</taxon>
        <taxon>Hypocreales</taxon>
        <taxon>Nectriaceae</taxon>
        <taxon>Dactylonectria</taxon>
    </lineage>
</organism>
<dbReference type="GO" id="GO:0004721">
    <property type="term" value="F:phosphoprotein phosphatase activity"/>
    <property type="evidence" value="ECO:0007669"/>
    <property type="project" value="InterPro"/>
</dbReference>
<sequence>MNSLAKGVLSHPSDLGGPLATDIVQANSRGCVFSLCATRYAMLLPSTHSRIKLMRHPLDDATFADRDHIKDELGIKTIIDLRTKTEHINRAKKREQQANDPSLVKLNAALTESVYISGIDYHEIKITGRPLEWFWLSLLGWWDFMRFLFLFISGYRMEAVRIIGTKVMLPRGLVGLGLDTIDNSPLEIRETLALYTKRAVLPSVVHCTQGKDRTGLVCALVLMILNVPVPAIEHDYRLTDEALLEEREERIAETRQIGLTEEWVSTAKDMIVRIAQHLNDRYGGLDKYLDGIGFGVGDRDMVRETLLY</sequence>
<dbReference type="PROSITE" id="PS00383">
    <property type="entry name" value="TYR_PHOSPHATASE_1"/>
    <property type="match status" value="1"/>
</dbReference>
<protein>
    <submittedName>
        <fullName evidence="2">Protein-tyrosine phosphatase-like protein</fullName>
    </submittedName>
</protein>
<dbReference type="Pfam" id="PF13350">
    <property type="entry name" value="Y_phosphatase3"/>
    <property type="match status" value="1"/>
</dbReference>
<proteinExistence type="predicted"/>
<dbReference type="PANTHER" id="PTHR31126:SF10">
    <property type="entry name" value="PROTEIN PHOSPHATASE, PUTATIVE (AFU_ORTHOLOGUE AFUA_6G06650)-RELATED"/>
    <property type="match status" value="1"/>
</dbReference>
<dbReference type="Gene3D" id="3.90.190.10">
    <property type="entry name" value="Protein tyrosine phosphatase superfamily"/>
    <property type="match status" value="1"/>
</dbReference>
<accession>A0A9P9FPP0</accession>
<evidence type="ECO:0000259" key="1">
    <source>
        <dbReference type="PROSITE" id="PS50056"/>
    </source>
</evidence>
<dbReference type="PROSITE" id="PS50056">
    <property type="entry name" value="TYR_PHOSPHATASE_2"/>
    <property type="match status" value="1"/>
</dbReference>
<comment type="caution">
    <text evidence="2">The sequence shown here is derived from an EMBL/GenBank/DDBJ whole genome shotgun (WGS) entry which is preliminary data.</text>
</comment>
<dbReference type="InterPro" id="IPR026893">
    <property type="entry name" value="Tyr/Ser_Pase_IphP-type"/>
</dbReference>
<feature type="domain" description="Tyrosine specific protein phosphatases" evidence="1">
    <location>
        <begin position="204"/>
        <end position="251"/>
    </location>
</feature>
<name>A0A9P9FPP0_9HYPO</name>
<keyword evidence="3" id="KW-1185">Reference proteome</keyword>
<dbReference type="InterPro" id="IPR000387">
    <property type="entry name" value="Tyr_Pase_dom"/>
</dbReference>
<gene>
    <name evidence="2" type="ORF">EDB81DRAFT_781798</name>
</gene>
<dbReference type="PANTHER" id="PTHR31126">
    <property type="entry name" value="TYROSINE-PROTEIN PHOSPHATASE"/>
    <property type="match status" value="1"/>
</dbReference>
<reference evidence="2" key="1">
    <citation type="journal article" date="2021" name="Nat. Commun.">
        <title>Genetic determinants of endophytism in the Arabidopsis root mycobiome.</title>
        <authorList>
            <person name="Mesny F."/>
            <person name="Miyauchi S."/>
            <person name="Thiergart T."/>
            <person name="Pickel B."/>
            <person name="Atanasova L."/>
            <person name="Karlsson M."/>
            <person name="Huettel B."/>
            <person name="Barry K.W."/>
            <person name="Haridas S."/>
            <person name="Chen C."/>
            <person name="Bauer D."/>
            <person name="Andreopoulos W."/>
            <person name="Pangilinan J."/>
            <person name="LaButti K."/>
            <person name="Riley R."/>
            <person name="Lipzen A."/>
            <person name="Clum A."/>
            <person name="Drula E."/>
            <person name="Henrissat B."/>
            <person name="Kohler A."/>
            <person name="Grigoriev I.V."/>
            <person name="Martin F.M."/>
            <person name="Hacquard S."/>
        </authorList>
    </citation>
    <scope>NUCLEOTIDE SEQUENCE</scope>
    <source>
        <strain evidence="2">MPI-CAGE-AT-0147</strain>
    </source>
</reference>
<evidence type="ECO:0000313" key="3">
    <source>
        <dbReference type="Proteomes" id="UP000738349"/>
    </source>
</evidence>
<dbReference type="AlphaFoldDB" id="A0A9P9FPP0"/>
<dbReference type="InterPro" id="IPR016130">
    <property type="entry name" value="Tyr_Pase_AS"/>
</dbReference>
<evidence type="ECO:0000313" key="2">
    <source>
        <dbReference type="EMBL" id="KAH7166231.1"/>
    </source>
</evidence>